<organism evidence="1 2">
    <name type="scientific">Paraburkholderia strydomiana</name>
    <dbReference type="NCBI Taxonomy" id="1245417"/>
    <lineage>
        <taxon>Bacteria</taxon>
        <taxon>Pseudomonadati</taxon>
        <taxon>Pseudomonadota</taxon>
        <taxon>Betaproteobacteria</taxon>
        <taxon>Burkholderiales</taxon>
        <taxon>Burkholderiaceae</taxon>
        <taxon>Paraburkholderia</taxon>
    </lineage>
</organism>
<dbReference type="EMBL" id="JAQQCL010000036">
    <property type="protein sequence ID" value="MFM0720904.1"/>
    <property type="molecule type" value="Genomic_DNA"/>
</dbReference>
<dbReference type="RefSeq" id="WP_408156934.1">
    <property type="nucleotide sequence ID" value="NZ_JAQQCJ010000007.1"/>
</dbReference>
<evidence type="ECO:0008006" key="3">
    <source>
        <dbReference type="Google" id="ProtNLM"/>
    </source>
</evidence>
<sequence>MSKSELALISFYDEESGQVKFCVVPRSHVEASVERAVTISVPPDAAEHSSAPITDEDARKLDGMALLCHAKHMPSFAPAF</sequence>
<gene>
    <name evidence="1" type="ORF">PQQ73_31800</name>
</gene>
<comment type="caution">
    <text evidence="1">The sequence shown here is derived from an EMBL/GenBank/DDBJ whole genome shotgun (WGS) entry which is preliminary data.</text>
</comment>
<proteinExistence type="predicted"/>
<name>A0ABW9EP62_9BURK</name>
<keyword evidence="2" id="KW-1185">Reference proteome</keyword>
<evidence type="ECO:0000313" key="2">
    <source>
        <dbReference type="Proteomes" id="UP001629392"/>
    </source>
</evidence>
<dbReference type="Proteomes" id="UP001629392">
    <property type="component" value="Unassembled WGS sequence"/>
</dbReference>
<protein>
    <recommendedName>
        <fullName evidence="3">DUF1488 domain-containing protein</fullName>
    </recommendedName>
</protein>
<accession>A0ABW9EP62</accession>
<evidence type="ECO:0000313" key="1">
    <source>
        <dbReference type="EMBL" id="MFM0720904.1"/>
    </source>
</evidence>
<reference evidence="1 2" key="1">
    <citation type="journal article" date="2024" name="Chem. Sci.">
        <title>Discovery of megapolipeptins by genome mining of a Burkholderiales bacteria collection.</title>
        <authorList>
            <person name="Paulo B.S."/>
            <person name="Recchia M.J.J."/>
            <person name="Lee S."/>
            <person name="Fergusson C.H."/>
            <person name="Romanowski S.B."/>
            <person name="Hernandez A."/>
            <person name="Krull N."/>
            <person name="Liu D.Y."/>
            <person name="Cavanagh H."/>
            <person name="Bos A."/>
            <person name="Gray C.A."/>
            <person name="Murphy B.T."/>
            <person name="Linington R.G."/>
            <person name="Eustaquio A.S."/>
        </authorList>
    </citation>
    <scope>NUCLEOTIDE SEQUENCE [LARGE SCALE GENOMIC DNA]</scope>
    <source>
        <strain evidence="1 2">RL17-350-BIC-E</strain>
    </source>
</reference>